<organism evidence="2 3">
    <name type="scientific">Acacia crassicarpa</name>
    <name type="common">northern wattle</name>
    <dbReference type="NCBI Taxonomy" id="499986"/>
    <lineage>
        <taxon>Eukaryota</taxon>
        <taxon>Viridiplantae</taxon>
        <taxon>Streptophyta</taxon>
        <taxon>Embryophyta</taxon>
        <taxon>Tracheophyta</taxon>
        <taxon>Spermatophyta</taxon>
        <taxon>Magnoliopsida</taxon>
        <taxon>eudicotyledons</taxon>
        <taxon>Gunneridae</taxon>
        <taxon>Pentapetalae</taxon>
        <taxon>rosids</taxon>
        <taxon>fabids</taxon>
        <taxon>Fabales</taxon>
        <taxon>Fabaceae</taxon>
        <taxon>Caesalpinioideae</taxon>
        <taxon>mimosoid clade</taxon>
        <taxon>Acacieae</taxon>
        <taxon>Acacia</taxon>
    </lineage>
</organism>
<dbReference type="InterPro" id="IPR008808">
    <property type="entry name" value="Powdery_mildew-R_dom"/>
</dbReference>
<gene>
    <name evidence="2" type="ORF">QN277_024945</name>
</gene>
<accession>A0AAE1K8H0</accession>
<evidence type="ECO:0000313" key="3">
    <source>
        <dbReference type="Proteomes" id="UP001293593"/>
    </source>
</evidence>
<comment type="caution">
    <text evidence="2">The sequence shown here is derived from an EMBL/GenBank/DDBJ whole genome shotgun (WGS) entry which is preliminary data.</text>
</comment>
<proteinExistence type="predicted"/>
<dbReference type="EMBL" id="JAWXYG010000007">
    <property type="protein sequence ID" value="KAK4268264.1"/>
    <property type="molecule type" value="Genomic_DNA"/>
</dbReference>
<feature type="domain" description="RPW8" evidence="1">
    <location>
        <begin position="36"/>
        <end position="120"/>
    </location>
</feature>
<name>A0AAE1K8H0_9FABA</name>
<keyword evidence="3" id="KW-1185">Reference proteome</keyword>
<dbReference type="AlphaFoldDB" id="A0AAE1K8H0"/>
<dbReference type="Pfam" id="PF05659">
    <property type="entry name" value="RPW8"/>
    <property type="match status" value="1"/>
</dbReference>
<evidence type="ECO:0000313" key="2">
    <source>
        <dbReference type="EMBL" id="KAK4268264.1"/>
    </source>
</evidence>
<evidence type="ECO:0000259" key="1">
    <source>
        <dbReference type="Pfam" id="PF05659"/>
    </source>
</evidence>
<sequence>MLVSGTNKESKKEEEIFHNLICFCCFRLRSVNKRKLTEGAVLDVVFQESLKKTMEMMEKAQESRSKLQAFRSTTLKDSTLLVEEINNFKDDLDQPREEIAKLIQEKEEGDKLVGNSLKMEVLKDGASPLEFTAGRPRSGRSGKATLVGKFGSDDQVKGNNSFSFISFWENYYSSSISSFHLIFDLSLCVFSPY</sequence>
<protein>
    <recommendedName>
        <fullName evidence="1">RPW8 domain-containing protein</fullName>
    </recommendedName>
</protein>
<dbReference type="Proteomes" id="UP001293593">
    <property type="component" value="Unassembled WGS sequence"/>
</dbReference>
<reference evidence="2" key="1">
    <citation type="submission" date="2023-10" db="EMBL/GenBank/DDBJ databases">
        <title>Chromosome-level genome of the transformable northern wattle, Acacia crassicarpa.</title>
        <authorList>
            <person name="Massaro I."/>
            <person name="Sinha N.R."/>
            <person name="Poethig S."/>
            <person name="Leichty A.R."/>
        </authorList>
    </citation>
    <scope>NUCLEOTIDE SEQUENCE</scope>
    <source>
        <strain evidence="2">Acra3RX</strain>
        <tissue evidence="2">Leaf</tissue>
    </source>
</reference>